<reference evidence="1 2" key="2">
    <citation type="submission" date="2018-11" db="EMBL/GenBank/DDBJ databases">
        <authorList>
            <consortium name="Pathogen Informatics"/>
        </authorList>
    </citation>
    <scope>NUCLEOTIDE SEQUENCE [LARGE SCALE GENOMIC DNA]</scope>
</reference>
<dbReference type="EMBL" id="UYSG01001304">
    <property type="protein sequence ID" value="VDL40531.1"/>
    <property type="molecule type" value="Genomic_DNA"/>
</dbReference>
<protein>
    <submittedName>
        <fullName evidence="3">Skp1_POZ domain-containing protein</fullName>
    </submittedName>
</protein>
<dbReference type="InterPro" id="IPR011333">
    <property type="entry name" value="SKP1/BTB/POZ_sf"/>
</dbReference>
<dbReference type="InterPro" id="IPR036296">
    <property type="entry name" value="SKP1-like_dim_sf"/>
</dbReference>
<dbReference type="Proteomes" id="UP000274504">
    <property type="component" value="Unassembled WGS sequence"/>
</dbReference>
<dbReference type="GO" id="GO:0006511">
    <property type="term" value="P:ubiquitin-dependent protein catabolic process"/>
    <property type="evidence" value="ECO:0007669"/>
    <property type="project" value="InterPro"/>
</dbReference>
<dbReference type="AlphaFoldDB" id="A0A0R3SG85"/>
<dbReference type="SUPFAM" id="SSF81382">
    <property type="entry name" value="Skp1 dimerisation domain-like"/>
    <property type="match status" value="1"/>
</dbReference>
<proteinExistence type="predicted"/>
<evidence type="ECO:0000313" key="2">
    <source>
        <dbReference type="Proteomes" id="UP000274504"/>
    </source>
</evidence>
<dbReference type="SUPFAM" id="SSF54695">
    <property type="entry name" value="POZ domain"/>
    <property type="match status" value="1"/>
</dbReference>
<sequence>MVAIQAKDDKTIEQNDKLAVIHSVDINSEILKEIIEWCEYHKRCTPEKDNKRDGNRASWELCEWDRGFFLENRQKFGELVDAAILLDMEHLCDACSIYVTERFREYKESGESPRYCNSS</sequence>
<dbReference type="WBParaSite" id="HDID_0000389701-mRNA-1">
    <property type="protein sequence ID" value="HDID_0000389701-mRNA-1"/>
    <property type="gene ID" value="HDID_0000389701"/>
</dbReference>
<evidence type="ECO:0000313" key="1">
    <source>
        <dbReference type="EMBL" id="VDL40531.1"/>
    </source>
</evidence>
<accession>A0A0R3SG85</accession>
<dbReference type="OrthoDB" id="2342932at2759"/>
<dbReference type="Gene3D" id="3.30.710.10">
    <property type="entry name" value="Potassium Channel Kv1.1, Chain A"/>
    <property type="match status" value="1"/>
</dbReference>
<organism evidence="3">
    <name type="scientific">Hymenolepis diminuta</name>
    <name type="common">Rat tapeworm</name>
    <dbReference type="NCBI Taxonomy" id="6216"/>
    <lineage>
        <taxon>Eukaryota</taxon>
        <taxon>Metazoa</taxon>
        <taxon>Spiralia</taxon>
        <taxon>Lophotrochozoa</taxon>
        <taxon>Platyhelminthes</taxon>
        <taxon>Cestoda</taxon>
        <taxon>Eucestoda</taxon>
        <taxon>Cyclophyllidea</taxon>
        <taxon>Hymenolepididae</taxon>
        <taxon>Hymenolepis</taxon>
    </lineage>
</organism>
<reference evidence="3" key="1">
    <citation type="submission" date="2017-02" db="UniProtKB">
        <authorList>
            <consortium name="WormBaseParasite"/>
        </authorList>
    </citation>
    <scope>IDENTIFICATION</scope>
</reference>
<name>A0A0R3SG85_HYMDI</name>
<evidence type="ECO:0000313" key="3">
    <source>
        <dbReference type="WBParaSite" id="HDID_0000389701-mRNA-1"/>
    </source>
</evidence>
<gene>
    <name evidence="1" type="ORF">HDID_LOCUS3895</name>
</gene>